<name>A0A644WE44_9ZZZZ</name>
<dbReference type="InterPro" id="IPR036163">
    <property type="entry name" value="HMA_dom_sf"/>
</dbReference>
<proteinExistence type="predicted"/>
<dbReference type="GO" id="GO:0046872">
    <property type="term" value="F:metal ion binding"/>
    <property type="evidence" value="ECO:0007669"/>
    <property type="project" value="InterPro"/>
</dbReference>
<dbReference type="AlphaFoldDB" id="A0A644WE44"/>
<evidence type="ECO:0000259" key="1">
    <source>
        <dbReference type="PROSITE" id="PS50846"/>
    </source>
</evidence>
<gene>
    <name evidence="2" type="ORF">SDC9_47034</name>
</gene>
<comment type="caution">
    <text evidence="2">The sequence shown here is derived from an EMBL/GenBank/DDBJ whole genome shotgun (WGS) entry which is preliminary data.</text>
</comment>
<dbReference type="InterPro" id="IPR006121">
    <property type="entry name" value="HMA_dom"/>
</dbReference>
<protein>
    <recommendedName>
        <fullName evidence="1">HMA domain-containing protein</fullName>
    </recommendedName>
</protein>
<evidence type="ECO:0000313" key="2">
    <source>
        <dbReference type="EMBL" id="MPM00803.1"/>
    </source>
</evidence>
<dbReference type="EMBL" id="VSSQ01000754">
    <property type="protein sequence ID" value="MPM00803.1"/>
    <property type="molecule type" value="Genomic_DNA"/>
</dbReference>
<organism evidence="2">
    <name type="scientific">bioreactor metagenome</name>
    <dbReference type="NCBI Taxonomy" id="1076179"/>
    <lineage>
        <taxon>unclassified sequences</taxon>
        <taxon>metagenomes</taxon>
        <taxon>ecological metagenomes</taxon>
    </lineage>
</organism>
<dbReference type="Gene3D" id="3.30.70.100">
    <property type="match status" value="1"/>
</dbReference>
<dbReference type="CDD" id="cd00371">
    <property type="entry name" value="HMA"/>
    <property type="match status" value="1"/>
</dbReference>
<reference evidence="2" key="1">
    <citation type="submission" date="2019-08" db="EMBL/GenBank/DDBJ databases">
        <authorList>
            <person name="Kucharzyk K."/>
            <person name="Murdoch R.W."/>
            <person name="Higgins S."/>
            <person name="Loffler F."/>
        </authorList>
    </citation>
    <scope>NUCLEOTIDE SEQUENCE</scope>
</reference>
<dbReference type="Pfam" id="PF00403">
    <property type="entry name" value="HMA"/>
    <property type="match status" value="1"/>
</dbReference>
<accession>A0A644WE44</accession>
<feature type="domain" description="HMA" evidence="1">
    <location>
        <begin position="33"/>
        <end position="99"/>
    </location>
</feature>
<sequence length="129" mass="13953">MKKTIFITAIMLLVASFGFAQKDNDNKKMAKEETAVIKLDKFCCESLVPVIEKTLAYEKGVKSFEVSVEDKNVTVVYKTKSTSVEKIAKALAKNGVEANGIAADTRAIEKLPSCCKNTAKGLSSGCDSH</sequence>
<dbReference type="PROSITE" id="PS50846">
    <property type="entry name" value="HMA_2"/>
    <property type="match status" value="1"/>
</dbReference>
<dbReference type="SUPFAM" id="SSF55008">
    <property type="entry name" value="HMA, heavy metal-associated domain"/>
    <property type="match status" value="1"/>
</dbReference>